<dbReference type="InterPro" id="IPR050855">
    <property type="entry name" value="NDM-1-like"/>
</dbReference>
<dbReference type="AlphaFoldDB" id="A0A1H9B6H0"/>
<feature type="domain" description="Metallo-beta-lactamase" evidence="1">
    <location>
        <begin position="30"/>
        <end position="246"/>
    </location>
</feature>
<dbReference type="CDD" id="cd07721">
    <property type="entry name" value="yflN-like_MBL-fold"/>
    <property type="match status" value="1"/>
</dbReference>
<gene>
    <name evidence="2" type="ORF">SAMN05216481_102212</name>
</gene>
<reference evidence="2 3" key="1">
    <citation type="submission" date="2016-10" db="EMBL/GenBank/DDBJ databases">
        <authorList>
            <person name="de Groot N.N."/>
        </authorList>
    </citation>
    <scope>NUCLEOTIDE SEQUENCE [LARGE SCALE GENOMIC DNA]</scope>
    <source>
        <strain evidence="2 3">CGMCC 4.3519</strain>
    </source>
</reference>
<protein>
    <submittedName>
        <fullName evidence="2">Glyoxylase, beta-lactamase superfamily II</fullName>
    </submittedName>
</protein>
<dbReference type="RefSeq" id="WP_093656171.1">
    <property type="nucleotide sequence ID" value="NZ_FOET01000002.1"/>
</dbReference>
<evidence type="ECO:0000259" key="1">
    <source>
        <dbReference type="SMART" id="SM00849"/>
    </source>
</evidence>
<evidence type="ECO:0000313" key="2">
    <source>
        <dbReference type="EMBL" id="SEP84544.1"/>
    </source>
</evidence>
<dbReference type="Proteomes" id="UP000199055">
    <property type="component" value="Unassembled WGS sequence"/>
</dbReference>
<dbReference type="InterPro" id="IPR001279">
    <property type="entry name" value="Metallo-B-lactamas"/>
</dbReference>
<dbReference type="SUPFAM" id="SSF56281">
    <property type="entry name" value="Metallo-hydrolase/oxidoreductase"/>
    <property type="match status" value="1"/>
</dbReference>
<proteinExistence type="predicted"/>
<evidence type="ECO:0000313" key="3">
    <source>
        <dbReference type="Proteomes" id="UP000199055"/>
    </source>
</evidence>
<dbReference type="PANTHER" id="PTHR42951">
    <property type="entry name" value="METALLO-BETA-LACTAMASE DOMAIN-CONTAINING"/>
    <property type="match status" value="1"/>
</dbReference>
<dbReference type="EMBL" id="FOET01000002">
    <property type="protein sequence ID" value="SEP84544.1"/>
    <property type="molecule type" value="Genomic_DNA"/>
</dbReference>
<dbReference type="Pfam" id="PF00753">
    <property type="entry name" value="Lactamase_B"/>
    <property type="match status" value="1"/>
</dbReference>
<name>A0A1H9B6H0_9ACTN</name>
<dbReference type="Gene3D" id="3.60.15.10">
    <property type="entry name" value="Ribonuclease Z/Hydroxyacylglutathione hydrolase-like"/>
    <property type="match status" value="1"/>
</dbReference>
<accession>A0A1H9B6H0</accession>
<organism evidence="2 3">
    <name type="scientific">Streptomyces radiopugnans</name>
    <dbReference type="NCBI Taxonomy" id="403935"/>
    <lineage>
        <taxon>Bacteria</taxon>
        <taxon>Bacillati</taxon>
        <taxon>Actinomycetota</taxon>
        <taxon>Actinomycetes</taxon>
        <taxon>Kitasatosporales</taxon>
        <taxon>Streptomycetaceae</taxon>
        <taxon>Streptomyces</taxon>
    </lineage>
</organism>
<dbReference type="STRING" id="403935.SAMN05216481_102212"/>
<sequence>MTRRRSTAPAPRAREIAPGVYCPGPWGHTRTNVYLVRSGPHWALVDTGWAADAPRVERAAASLFGPGSRPAAVLLTHCHPDHAGSAPRLAREWGCPVHLHPGELPLATGDPAAIEAAAAPLDRRLLLPVMRAAGRRRYEAMLAGAGLDGAARAFDPRAAPPGLPDWECVHTPGHTPGHTAYFRPADRVLISGDALVTVRIGTVRGMLAPRPGLSGAPWYTTWDRRAARESVERLARLRPSVLAGGHGEPMTGPGAAAALEGFAVRAAARG</sequence>
<dbReference type="PANTHER" id="PTHR42951:SF17">
    <property type="entry name" value="METALLO-BETA-LACTAMASE DOMAIN-CONTAINING PROTEIN"/>
    <property type="match status" value="1"/>
</dbReference>
<dbReference type="InterPro" id="IPR036866">
    <property type="entry name" value="RibonucZ/Hydroxyglut_hydro"/>
</dbReference>
<dbReference type="SMART" id="SM00849">
    <property type="entry name" value="Lactamase_B"/>
    <property type="match status" value="1"/>
</dbReference>
<keyword evidence="3" id="KW-1185">Reference proteome</keyword>